<accession>A0A0B4GMH4</accession>
<dbReference type="AlphaFoldDB" id="A0A0B4GMH4"/>
<evidence type="ECO:0000256" key="1">
    <source>
        <dbReference type="SAM" id="SignalP"/>
    </source>
</evidence>
<dbReference type="VEuPathDB" id="FungiDB:MAN_01933"/>
<organism evidence="2 3">
    <name type="scientific">Metarhizium anisopliae (strain ARSEF 549)</name>
    <dbReference type="NCBI Taxonomy" id="3151832"/>
    <lineage>
        <taxon>Eukaryota</taxon>
        <taxon>Fungi</taxon>
        <taxon>Dikarya</taxon>
        <taxon>Ascomycota</taxon>
        <taxon>Pezizomycotina</taxon>
        <taxon>Sordariomycetes</taxon>
        <taxon>Hypocreomycetidae</taxon>
        <taxon>Hypocreales</taxon>
        <taxon>Clavicipitaceae</taxon>
        <taxon>Metarhizium</taxon>
    </lineage>
</organism>
<feature type="signal peptide" evidence="1">
    <location>
        <begin position="1"/>
        <end position="17"/>
    </location>
</feature>
<keyword evidence="3" id="KW-1185">Reference proteome</keyword>
<gene>
    <name evidence="2" type="ORF">MAN_01933</name>
</gene>
<proteinExistence type="predicted"/>
<comment type="caution">
    <text evidence="2">The sequence shown here is derived from an EMBL/GenBank/DDBJ whole genome shotgun (WGS) entry which is preliminary data.</text>
</comment>
<dbReference type="HOGENOM" id="CLU_186261_0_0_1"/>
<dbReference type="EMBL" id="AZNF01000002">
    <property type="protein sequence ID" value="KID69419.1"/>
    <property type="molecule type" value="Genomic_DNA"/>
</dbReference>
<feature type="non-terminal residue" evidence="2">
    <location>
        <position position="1"/>
    </location>
</feature>
<dbReference type="OrthoDB" id="4611802at2759"/>
<feature type="chain" id="PRO_5002103388" evidence="1">
    <location>
        <begin position="18"/>
        <end position="93"/>
    </location>
</feature>
<sequence>MKFITVAVAALASVVAASPFAHKCKPATYRCERSLRAWDVCNTSGDWVFAGRCPPGTLCKFNKQNNSPYCLPRPTVEYDYTEEYNYPDEEFEI</sequence>
<protein>
    <submittedName>
        <fullName evidence="2">Uncharacterized protein</fullName>
    </submittedName>
</protein>
<dbReference type="Proteomes" id="UP000031186">
    <property type="component" value="Unassembled WGS sequence"/>
</dbReference>
<keyword evidence="1" id="KW-0732">Signal</keyword>
<evidence type="ECO:0000313" key="3">
    <source>
        <dbReference type="Proteomes" id="UP000031186"/>
    </source>
</evidence>
<evidence type="ECO:0000313" key="2">
    <source>
        <dbReference type="EMBL" id="KID69419.1"/>
    </source>
</evidence>
<reference evidence="2 3" key="1">
    <citation type="journal article" date="2014" name="Proc. Natl. Acad. Sci. U.S.A.">
        <title>Trajectory and genomic determinants of fungal-pathogen speciation and host adaptation.</title>
        <authorList>
            <person name="Hu X."/>
            <person name="Xiao G."/>
            <person name="Zheng P."/>
            <person name="Shang Y."/>
            <person name="Su Y."/>
            <person name="Zhang X."/>
            <person name="Liu X."/>
            <person name="Zhan S."/>
            <person name="St Leger R.J."/>
            <person name="Wang C."/>
        </authorList>
    </citation>
    <scope>NUCLEOTIDE SEQUENCE [LARGE SCALE GENOMIC DNA]</scope>
    <source>
        <strain evidence="2 3">ARSEF 549</strain>
    </source>
</reference>
<name>A0A0B4GMH4_METAF</name>